<evidence type="ECO:0000256" key="5">
    <source>
        <dbReference type="ARBA" id="ARBA00022989"/>
    </source>
</evidence>
<reference evidence="11 12" key="1">
    <citation type="journal article" date="2010" name="Appl. Environ. Microbiol.">
        <title>Targeted chromosomal knockouts in Mycoplasma pneumoniae.</title>
        <authorList>
            <person name="Krishnakumar R."/>
            <person name="Assad-Garcia N."/>
            <person name="Benders G.A."/>
            <person name="Phan Q."/>
            <person name="Montague M.G."/>
            <person name="Glass J.I."/>
        </authorList>
    </citation>
    <scope>NUCLEOTIDE SEQUENCE [LARGE SCALE GENOMIC DNA]</scope>
    <source>
        <strain evidence="12">ATCC 15531 / DSM 22911 / NBRC 14401 / NCTC 10119 / FH</strain>
    </source>
</reference>
<dbReference type="Pfam" id="PF02660">
    <property type="entry name" value="G3P_acyltransf"/>
    <property type="match status" value="1"/>
</dbReference>
<keyword evidence="3 10" id="KW-0808">Transferase</keyword>
<organism evidence="11 12">
    <name type="scientific">Mycoplasmoides pneumoniae (strain ATCC 15531 / DSM 23978 / CIP 103766 / NBRC 14401 / NCTC 10119 / FH)</name>
    <name type="common">Mycoplasma pneumoniae</name>
    <dbReference type="NCBI Taxonomy" id="722438"/>
    <lineage>
        <taxon>Bacteria</taxon>
        <taxon>Bacillati</taxon>
        <taxon>Mycoplasmatota</taxon>
        <taxon>Mycoplasmoidales</taxon>
        <taxon>Mycoplasmoidaceae</taxon>
        <taxon>Mycoplasmoides</taxon>
    </lineage>
</organism>
<keyword evidence="8 10" id="KW-0594">Phospholipid biosynthesis</keyword>
<dbReference type="NCBIfam" id="TIGR00023">
    <property type="entry name" value="glycerol-3-phosphate 1-O-acyltransferase PlsY"/>
    <property type="match status" value="1"/>
</dbReference>
<dbReference type="SMART" id="SM01207">
    <property type="entry name" value="G3P_acyltransf"/>
    <property type="match status" value="1"/>
</dbReference>
<evidence type="ECO:0000256" key="10">
    <source>
        <dbReference type="HAMAP-Rule" id="MF_01043"/>
    </source>
</evidence>
<keyword evidence="7 10" id="KW-0472">Membrane</keyword>
<evidence type="ECO:0000256" key="8">
    <source>
        <dbReference type="ARBA" id="ARBA00023209"/>
    </source>
</evidence>
<dbReference type="PANTHER" id="PTHR30309:SF0">
    <property type="entry name" value="GLYCEROL-3-PHOSPHATE ACYLTRANSFERASE-RELATED"/>
    <property type="match status" value="1"/>
</dbReference>
<protein>
    <recommendedName>
        <fullName evidence="10">Glycerol-3-phosphate acyltransferase</fullName>
    </recommendedName>
    <alternativeName>
        <fullName evidence="10">Acyl-PO4 G3P acyltransferase</fullName>
    </alternativeName>
    <alternativeName>
        <fullName evidence="10">Acyl-phosphate--glycerol-3-phosphate acyltransferase</fullName>
    </alternativeName>
    <alternativeName>
        <fullName evidence="10">G3P acyltransferase</fullName>
        <shortName evidence="10">GPAT</shortName>
        <ecNumber evidence="10">2.3.1.275</ecNumber>
    </alternativeName>
    <alternativeName>
        <fullName evidence="10">Lysophosphatidic acid synthase</fullName>
        <shortName evidence="10">LPA synthase</shortName>
    </alternativeName>
</protein>
<comment type="subcellular location">
    <subcellularLocation>
        <location evidence="10">Cell membrane</location>
        <topology evidence="10">Multi-pass membrane protein</topology>
    </subcellularLocation>
</comment>
<comment type="similarity">
    <text evidence="10">Belongs to the PlsY family.</text>
</comment>
<dbReference type="HOGENOM" id="CLU_081254_3_0_14"/>
<keyword evidence="6 10" id="KW-0443">Lipid metabolism</keyword>
<dbReference type="AlphaFoldDB" id="A0A0H3DNH2"/>
<evidence type="ECO:0000256" key="1">
    <source>
        <dbReference type="ARBA" id="ARBA00022475"/>
    </source>
</evidence>
<evidence type="ECO:0000256" key="4">
    <source>
        <dbReference type="ARBA" id="ARBA00022692"/>
    </source>
</evidence>
<dbReference type="GO" id="GO:0008654">
    <property type="term" value="P:phospholipid biosynthetic process"/>
    <property type="evidence" value="ECO:0007669"/>
    <property type="project" value="UniProtKB-UniRule"/>
</dbReference>
<evidence type="ECO:0000313" key="11">
    <source>
        <dbReference type="EMBL" id="ADK87252.1"/>
    </source>
</evidence>
<keyword evidence="1 10" id="KW-1003">Cell membrane</keyword>
<comment type="function">
    <text evidence="10">Catalyzes the transfer of an acyl group from acyl-phosphate (acyl-PO(4)) to glycerol-3-phosphate (G3P) to form lysophosphatidic acid (LPA). This enzyme utilizes acyl-phosphate as fatty acyl donor, but not acyl-CoA or acyl-ACP.</text>
</comment>
<feature type="transmembrane region" description="Helical" evidence="10">
    <location>
        <begin position="199"/>
        <end position="220"/>
    </location>
</feature>
<keyword evidence="5 10" id="KW-1133">Transmembrane helix</keyword>
<sequence length="239" mass="27439">MNAASAIALLIVFSLVIGYLMGSVMFADVFGKILNKDVRKLGSKNPGATNSIRVFGLKIGFLVGLCDALKGFLAFVFSFLIFSFWLQQYLNVNQYQKVYYLTYLSCFAATIGHIFPLYFKFKGGKAIATTGGSLLAISLWWFVICLVLWLLVTLITKYVSLASLVTFFILAIIILVPWLDYLYFFKPNPINAISYQNDWYIILFFVLWYWPLTIAVFWLHRKNIHRLLNKTENKVTQLN</sequence>
<dbReference type="Proteomes" id="UP000007756">
    <property type="component" value="Chromosome"/>
</dbReference>
<feature type="transmembrane region" description="Helical" evidence="10">
    <location>
        <begin position="131"/>
        <end position="151"/>
    </location>
</feature>
<name>A0A0H3DNH2_MYCPB</name>
<evidence type="ECO:0000256" key="3">
    <source>
        <dbReference type="ARBA" id="ARBA00022679"/>
    </source>
</evidence>
<dbReference type="eggNOG" id="COG0344">
    <property type="taxonomic scope" value="Bacteria"/>
</dbReference>
<feature type="transmembrane region" description="Helical" evidence="10">
    <location>
        <begin position="98"/>
        <end position="119"/>
    </location>
</feature>
<evidence type="ECO:0000256" key="7">
    <source>
        <dbReference type="ARBA" id="ARBA00023136"/>
    </source>
</evidence>
<gene>
    <name evidence="10 11" type="primary">plsY</name>
    <name evidence="11" type="ordered locus">MPNE_0405</name>
</gene>
<keyword evidence="9 10" id="KW-1208">Phospholipid metabolism</keyword>
<dbReference type="EC" id="2.3.1.275" evidence="10"/>
<dbReference type="KEGG" id="mpj:MPNE_0405"/>
<dbReference type="RefSeq" id="WP_010874706.1">
    <property type="nucleotide sequence ID" value="NZ_CP010546.1"/>
</dbReference>
<keyword evidence="11" id="KW-0012">Acyltransferase</keyword>
<evidence type="ECO:0000313" key="12">
    <source>
        <dbReference type="Proteomes" id="UP000007756"/>
    </source>
</evidence>
<dbReference type="PATRIC" id="fig|722438.3.peg.391"/>
<evidence type="ECO:0000256" key="2">
    <source>
        <dbReference type="ARBA" id="ARBA00022516"/>
    </source>
</evidence>
<evidence type="ECO:0000256" key="6">
    <source>
        <dbReference type="ARBA" id="ARBA00023098"/>
    </source>
</evidence>
<comment type="subunit">
    <text evidence="10">Probably interacts with PlsX.</text>
</comment>
<dbReference type="STRING" id="722438.F539_01960"/>
<feature type="transmembrane region" description="Helical" evidence="10">
    <location>
        <begin position="55"/>
        <end position="86"/>
    </location>
</feature>
<dbReference type="GeneID" id="66608993"/>
<dbReference type="HAMAP" id="MF_01043">
    <property type="entry name" value="PlsY"/>
    <property type="match status" value="1"/>
</dbReference>
<proteinExistence type="inferred from homology"/>
<dbReference type="PANTHER" id="PTHR30309">
    <property type="entry name" value="INNER MEMBRANE PROTEIN YGIH"/>
    <property type="match status" value="1"/>
</dbReference>
<dbReference type="GO" id="GO:0005886">
    <property type="term" value="C:plasma membrane"/>
    <property type="evidence" value="ECO:0007669"/>
    <property type="project" value="UniProtKB-SubCell"/>
</dbReference>
<dbReference type="InterPro" id="IPR003811">
    <property type="entry name" value="G3P_acylTferase_PlsY"/>
</dbReference>
<dbReference type="PaxDb" id="722438-MPNE_0405"/>
<keyword evidence="4 10" id="KW-0812">Transmembrane</keyword>
<dbReference type="UniPathway" id="UPA00085"/>
<dbReference type="SMR" id="A0A0H3DNH2"/>
<accession>A0A0H3DNH2</accession>
<dbReference type="GO" id="GO:0043772">
    <property type="term" value="F:acyl-phosphate glycerol-3-phosphate acyltransferase activity"/>
    <property type="evidence" value="ECO:0007669"/>
    <property type="project" value="UniProtKB-UniRule"/>
</dbReference>
<comment type="pathway">
    <text evidence="10">Lipid metabolism; phospholipid metabolism.</text>
</comment>
<feature type="transmembrane region" description="Helical" evidence="10">
    <location>
        <begin position="158"/>
        <end position="179"/>
    </location>
</feature>
<keyword evidence="2 10" id="KW-0444">Lipid biosynthesis</keyword>
<evidence type="ECO:0000256" key="9">
    <source>
        <dbReference type="ARBA" id="ARBA00023264"/>
    </source>
</evidence>
<dbReference type="EMBL" id="CP002077">
    <property type="protein sequence ID" value="ADK87252.1"/>
    <property type="molecule type" value="Genomic_DNA"/>
</dbReference>
<comment type="catalytic activity">
    <reaction evidence="10">
        <text>an acyl phosphate + sn-glycerol 3-phosphate = a 1-acyl-sn-glycero-3-phosphate + phosphate</text>
        <dbReference type="Rhea" id="RHEA:34075"/>
        <dbReference type="ChEBI" id="CHEBI:43474"/>
        <dbReference type="ChEBI" id="CHEBI:57597"/>
        <dbReference type="ChEBI" id="CHEBI:57970"/>
        <dbReference type="ChEBI" id="CHEBI:59918"/>
        <dbReference type="EC" id="2.3.1.275"/>
    </reaction>
</comment>